<proteinExistence type="predicted"/>
<dbReference type="Proteomes" id="UP000323824">
    <property type="component" value="Chromosome"/>
</dbReference>
<dbReference type="Pfam" id="PF00581">
    <property type="entry name" value="Rhodanese"/>
    <property type="match status" value="1"/>
</dbReference>
<dbReference type="KEGG" id="sper:EW093_05495"/>
<dbReference type="AlphaFoldDB" id="A0A5C1QBD8"/>
<reference evidence="2 3" key="2">
    <citation type="submission" date="2019-09" db="EMBL/GenBank/DDBJ databases">
        <title>Complete Genome Sequence and Methylome Analysis of free living Spirochaetas.</title>
        <authorList>
            <person name="Leshcheva N."/>
            <person name="Mikheeva N."/>
        </authorList>
    </citation>
    <scope>NUCLEOTIDE SEQUENCE [LARGE SCALE GENOMIC DNA]</scope>
    <source>
        <strain evidence="2 3">P</strain>
    </source>
</reference>
<dbReference type="PROSITE" id="PS50206">
    <property type="entry name" value="RHODANESE_3"/>
    <property type="match status" value="1"/>
</dbReference>
<protein>
    <submittedName>
        <fullName evidence="2">Rhodanese-like domain-containing protein</fullName>
    </submittedName>
</protein>
<dbReference type="SUPFAM" id="SSF52821">
    <property type="entry name" value="Rhodanese/Cell cycle control phosphatase"/>
    <property type="match status" value="1"/>
</dbReference>
<dbReference type="Gene3D" id="3.40.250.10">
    <property type="entry name" value="Rhodanese-like domain"/>
    <property type="match status" value="1"/>
</dbReference>
<dbReference type="EMBL" id="CP035807">
    <property type="protein sequence ID" value="QEN04179.1"/>
    <property type="molecule type" value="Genomic_DNA"/>
</dbReference>
<name>A0A5C1QBD8_9SPIO</name>
<dbReference type="PANTHER" id="PTHR45431">
    <property type="entry name" value="RHODANESE-LIKE DOMAIN-CONTAINING PROTEIN 15, CHLOROPLASTIC"/>
    <property type="match status" value="1"/>
</dbReference>
<keyword evidence="3" id="KW-1185">Reference proteome</keyword>
<dbReference type="PANTHER" id="PTHR45431:SF3">
    <property type="entry name" value="RHODANESE-LIKE DOMAIN-CONTAINING PROTEIN 15, CHLOROPLASTIC"/>
    <property type="match status" value="1"/>
</dbReference>
<reference evidence="2 3" key="1">
    <citation type="submission" date="2019-02" db="EMBL/GenBank/DDBJ databases">
        <authorList>
            <person name="Fomenkov A."/>
            <person name="Dubinina G."/>
            <person name="Grabovich M."/>
            <person name="Vincze T."/>
            <person name="Roberts R.J."/>
        </authorList>
    </citation>
    <scope>NUCLEOTIDE SEQUENCE [LARGE SCALE GENOMIC DNA]</scope>
    <source>
        <strain evidence="2 3">P</strain>
    </source>
</reference>
<dbReference type="CDD" id="cd00158">
    <property type="entry name" value="RHOD"/>
    <property type="match status" value="1"/>
</dbReference>
<evidence type="ECO:0000259" key="1">
    <source>
        <dbReference type="PROSITE" id="PS50206"/>
    </source>
</evidence>
<evidence type="ECO:0000313" key="3">
    <source>
        <dbReference type="Proteomes" id="UP000323824"/>
    </source>
</evidence>
<feature type="domain" description="Rhodanese" evidence="1">
    <location>
        <begin position="7"/>
        <end position="86"/>
    </location>
</feature>
<evidence type="ECO:0000313" key="2">
    <source>
        <dbReference type="EMBL" id="QEN04179.1"/>
    </source>
</evidence>
<organism evidence="2 3">
    <name type="scientific">Thiospirochaeta perfilievii</name>
    <dbReference type="NCBI Taxonomy" id="252967"/>
    <lineage>
        <taxon>Bacteria</taxon>
        <taxon>Pseudomonadati</taxon>
        <taxon>Spirochaetota</taxon>
        <taxon>Spirochaetia</taxon>
        <taxon>Spirochaetales</taxon>
        <taxon>Spirochaetaceae</taxon>
        <taxon>Thiospirochaeta</taxon>
    </lineage>
</organism>
<dbReference type="InterPro" id="IPR001763">
    <property type="entry name" value="Rhodanese-like_dom"/>
</dbReference>
<dbReference type="InterPro" id="IPR052367">
    <property type="entry name" value="Thiosulfate_ST/Rhodanese-like"/>
</dbReference>
<dbReference type="OrthoDB" id="9800872at2"/>
<dbReference type="InterPro" id="IPR036873">
    <property type="entry name" value="Rhodanese-like_dom_sf"/>
</dbReference>
<accession>A0A5C1QBD8</accession>
<sequence>MFVEVVLAGKLVIIDVRTRGEFKSGHVKGAINIPYNEFFKGIRKNKIYPDHRITIYCASGGRSAAALNILKSQGYKYVTNGGSIGKMLSRT</sequence>
<dbReference type="SMART" id="SM00450">
    <property type="entry name" value="RHOD"/>
    <property type="match status" value="1"/>
</dbReference>
<gene>
    <name evidence="2" type="ORF">EW093_05495</name>
</gene>